<keyword evidence="4 5" id="KW-0720">Serine protease</keyword>
<dbReference type="InterPro" id="IPR023828">
    <property type="entry name" value="Peptidase_S8_Ser-AS"/>
</dbReference>
<evidence type="ECO:0000256" key="6">
    <source>
        <dbReference type="RuleBase" id="RU003355"/>
    </source>
</evidence>
<dbReference type="SUPFAM" id="SSF52743">
    <property type="entry name" value="Subtilisin-like"/>
    <property type="match status" value="1"/>
</dbReference>
<organism evidence="8 9">
    <name type="scientific">Pontibacter diazotrophicus</name>
    <dbReference type="NCBI Taxonomy" id="1400979"/>
    <lineage>
        <taxon>Bacteria</taxon>
        <taxon>Pseudomonadati</taxon>
        <taxon>Bacteroidota</taxon>
        <taxon>Cytophagia</taxon>
        <taxon>Cytophagales</taxon>
        <taxon>Hymenobacteraceae</taxon>
        <taxon>Pontibacter</taxon>
    </lineage>
</organism>
<dbReference type="Gene3D" id="3.40.50.200">
    <property type="entry name" value="Peptidase S8/S53 domain"/>
    <property type="match status" value="1"/>
</dbReference>
<feature type="active site" description="Charge relay system" evidence="5">
    <location>
        <position position="181"/>
    </location>
</feature>
<dbReference type="PANTHER" id="PTHR43806">
    <property type="entry name" value="PEPTIDASE S8"/>
    <property type="match status" value="1"/>
</dbReference>
<evidence type="ECO:0000256" key="4">
    <source>
        <dbReference type="ARBA" id="ARBA00022825"/>
    </source>
</evidence>
<evidence type="ECO:0000256" key="5">
    <source>
        <dbReference type="PROSITE-ProRule" id="PRU01240"/>
    </source>
</evidence>
<name>A0A3D8LIU0_9BACT</name>
<comment type="caution">
    <text evidence="8">The sequence shown here is derived from an EMBL/GenBank/DDBJ whole genome shotgun (WGS) entry which is preliminary data.</text>
</comment>
<feature type="active site" description="Charge relay system" evidence="5">
    <location>
        <position position="432"/>
    </location>
</feature>
<proteinExistence type="inferred from homology"/>
<dbReference type="InterPro" id="IPR000209">
    <property type="entry name" value="Peptidase_S8/S53_dom"/>
</dbReference>
<comment type="similarity">
    <text evidence="1 5 6">Belongs to the peptidase S8 family.</text>
</comment>
<reference evidence="9" key="1">
    <citation type="submission" date="2018-08" db="EMBL/GenBank/DDBJ databases">
        <authorList>
            <person name="Liu Z.-W."/>
            <person name="Du Z.-J."/>
        </authorList>
    </citation>
    <scope>NUCLEOTIDE SEQUENCE [LARGE SCALE GENOMIC DNA]</scope>
    <source>
        <strain evidence="9">H4X</strain>
    </source>
</reference>
<evidence type="ECO:0000256" key="2">
    <source>
        <dbReference type="ARBA" id="ARBA00022670"/>
    </source>
</evidence>
<keyword evidence="9" id="KW-1185">Reference proteome</keyword>
<dbReference type="InterPro" id="IPR015500">
    <property type="entry name" value="Peptidase_S8_subtilisin-rel"/>
</dbReference>
<keyword evidence="3 5" id="KW-0378">Hydrolase</keyword>
<evidence type="ECO:0000256" key="1">
    <source>
        <dbReference type="ARBA" id="ARBA00011073"/>
    </source>
</evidence>
<dbReference type="GO" id="GO:0006508">
    <property type="term" value="P:proteolysis"/>
    <property type="evidence" value="ECO:0007669"/>
    <property type="project" value="UniProtKB-KW"/>
</dbReference>
<dbReference type="InterPro" id="IPR050131">
    <property type="entry name" value="Peptidase_S8_subtilisin-like"/>
</dbReference>
<dbReference type="InterPro" id="IPR036852">
    <property type="entry name" value="Peptidase_S8/S53_dom_sf"/>
</dbReference>
<keyword evidence="2 5" id="KW-0645">Protease</keyword>
<dbReference type="InterPro" id="IPR023827">
    <property type="entry name" value="Peptidase_S8_Asp-AS"/>
</dbReference>
<dbReference type="Pfam" id="PF00082">
    <property type="entry name" value="Peptidase_S8"/>
    <property type="match status" value="1"/>
</dbReference>
<evidence type="ECO:0000259" key="7">
    <source>
        <dbReference type="Pfam" id="PF00082"/>
    </source>
</evidence>
<gene>
    <name evidence="8" type="ORF">DXT99_03320</name>
</gene>
<dbReference type="PROSITE" id="PS51257">
    <property type="entry name" value="PROKAR_LIPOPROTEIN"/>
    <property type="match status" value="1"/>
</dbReference>
<dbReference type="Proteomes" id="UP000256708">
    <property type="component" value="Unassembled WGS sequence"/>
</dbReference>
<dbReference type="AlphaFoldDB" id="A0A3D8LIU0"/>
<dbReference type="OrthoDB" id="9798386at2"/>
<protein>
    <submittedName>
        <fullName evidence="8">Peptidase S8 and S53 subtilisin kexin sedolisin</fullName>
    </submittedName>
</protein>
<dbReference type="EMBL" id="QRGR01000003">
    <property type="protein sequence ID" value="RDV16822.1"/>
    <property type="molecule type" value="Genomic_DNA"/>
</dbReference>
<dbReference type="PANTHER" id="PTHR43806:SF11">
    <property type="entry name" value="CEREVISIN-RELATED"/>
    <property type="match status" value="1"/>
</dbReference>
<dbReference type="InterPro" id="IPR022398">
    <property type="entry name" value="Peptidase_S8_His-AS"/>
</dbReference>
<evidence type="ECO:0000313" key="9">
    <source>
        <dbReference type="Proteomes" id="UP000256708"/>
    </source>
</evidence>
<accession>A0A3D8LIU0</accession>
<dbReference type="GO" id="GO:0004252">
    <property type="term" value="F:serine-type endopeptidase activity"/>
    <property type="evidence" value="ECO:0007669"/>
    <property type="project" value="UniProtKB-UniRule"/>
</dbReference>
<sequence length="494" mass="51497">MLTNLTKKITYPVLAAALAFGCTPDQEQITPTTTMNAEATSALLDGSENSSVRFKSNDYIIISSSSSLPADLEGQIKSLNGKITGQMKKVGIATVSSTDADFAEKARKIKGVSSVIRDVEIQWYNPESFKTAEVDATNINPASTGDSNPFFAFQWGATAIQAPAAWNTGARGKGVKVAVLDSGFHLDHPDLKDNIIYSKSFVPGETVRPVGTGFSHGTHVAGTIAAADNNLGVIGIAPEASLILLKVLGDSGSGSFGWMMEGIMHAVEQEADVINMSLGAYLPRNGKYLDENGNVINDTKATQELLVAITRVTNYATQQGVTIISSAGNSAIDGNSDKSGISIPAGMPNVISISSTAPSGWAANLLGADLDGVASYTNYGTPDVTFAAPGGDSRYPGNENGVIAGLVRPVWVFDMILSTGTATSYNWVAGTSMASPHAAGVAALIIGQNGGKMHPKQVEAAMRASADDLGKTGRDPYYGYGRVNAFKAVTATIQ</sequence>
<feature type="active site" description="Charge relay system" evidence="5">
    <location>
        <position position="216"/>
    </location>
</feature>
<dbReference type="PROSITE" id="PS51892">
    <property type="entry name" value="SUBTILASE"/>
    <property type="match status" value="1"/>
</dbReference>
<dbReference type="PROSITE" id="PS00137">
    <property type="entry name" value="SUBTILASE_HIS"/>
    <property type="match status" value="1"/>
</dbReference>
<dbReference type="PRINTS" id="PR00723">
    <property type="entry name" value="SUBTILISIN"/>
</dbReference>
<feature type="domain" description="Peptidase S8/S53" evidence="7">
    <location>
        <begin position="172"/>
        <end position="481"/>
    </location>
</feature>
<evidence type="ECO:0000313" key="8">
    <source>
        <dbReference type="EMBL" id="RDV16822.1"/>
    </source>
</evidence>
<dbReference type="PROSITE" id="PS00136">
    <property type="entry name" value="SUBTILASE_ASP"/>
    <property type="match status" value="1"/>
</dbReference>
<evidence type="ECO:0000256" key="3">
    <source>
        <dbReference type="ARBA" id="ARBA00022801"/>
    </source>
</evidence>
<dbReference type="PROSITE" id="PS00138">
    <property type="entry name" value="SUBTILASE_SER"/>
    <property type="match status" value="1"/>
</dbReference>